<evidence type="ECO:0000256" key="3">
    <source>
        <dbReference type="ARBA" id="ARBA00023180"/>
    </source>
</evidence>
<sequence>MGAKISIKYIFKGYLIRKMKRMYKRNKPELLKPLMKAITKKWFLHRYFIDVNTYKQLFPEKISYIYQESIQLYYSSIKFYNSKLHPLLKETPGFKYAAVIEDTEVIGGSSVIILDEQYVLYDLKYALNNTNTDFTDEAIQYYNNDKIVMDANNIDGYFKNAITLINNYSSNYYHFVLEVIAKFEVLSKLSIPTEVPLLIDNICLHVPQFRQAIELFNKDHREIKWVKKGLRYKVEFLYHIKCPNIIPPNYHQILKIKANHNLFDFTTLEFVRKNVLKKLPKDYKGYKRIFLSRKNASARRTYNEEDVIKLVEKYNFSIIYVEEKSLEEQAAIFNEAELILGPTGAAFTNMIFCKSTCKIICFTNYAIDLSIFSTIANLIGIDMQYIYDKTLTLDSNSNIHSSFNIDLLQLEEALRQIIHDK</sequence>
<dbReference type="Proteomes" id="UP000462931">
    <property type="component" value="Unassembled WGS sequence"/>
</dbReference>
<evidence type="ECO:0000256" key="2">
    <source>
        <dbReference type="ARBA" id="ARBA00022679"/>
    </source>
</evidence>
<gene>
    <name evidence="5" type="ORF">GJJ64_09360</name>
</gene>
<dbReference type="Pfam" id="PF04577">
    <property type="entry name" value="Glyco_transf_61"/>
    <property type="match status" value="1"/>
</dbReference>
<organism evidence="5 6">
    <name type="scientific">Pedobacter puniceum</name>
    <dbReference type="NCBI Taxonomy" id="2666136"/>
    <lineage>
        <taxon>Bacteria</taxon>
        <taxon>Pseudomonadati</taxon>
        <taxon>Bacteroidota</taxon>
        <taxon>Sphingobacteriia</taxon>
        <taxon>Sphingobacteriales</taxon>
        <taxon>Sphingobacteriaceae</taxon>
        <taxon>Pedobacter</taxon>
    </lineage>
</organism>
<dbReference type="EMBL" id="WKJI01000002">
    <property type="protein sequence ID" value="MRX47394.1"/>
    <property type="molecule type" value="Genomic_DNA"/>
</dbReference>
<dbReference type="InterPro" id="IPR007657">
    <property type="entry name" value="Glycosyltransferase_61"/>
</dbReference>
<reference evidence="5 6" key="1">
    <citation type="submission" date="2019-11" db="EMBL/GenBank/DDBJ databases">
        <authorList>
            <person name="Cheng Q."/>
            <person name="Yang Z."/>
        </authorList>
    </citation>
    <scope>NUCLEOTIDE SEQUENCE [LARGE SCALE GENOMIC DNA]</scope>
    <source>
        <strain evidence="5 6">HX-22-1</strain>
    </source>
</reference>
<evidence type="ECO:0000256" key="1">
    <source>
        <dbReference type="ARBA" id="ARBA00022676"/>
    </source>
</evidence>
<keyword evidence="3" id="KW-0325">Glycoprotein</keyword>
<keyword evidence="2" id="KW-0808">Transferase</keyword>
<keyword evidence="1" id="KW-0328">Glycosyltransferase</keyword>
<evidence type="ECO:0000313" key="5">
    <source>
        <dbReference type="EMBL" id="MRX47394.1"/>
    </source>
</evidence>
<name>A0A7K0FN32_9SPHI</name>
<keyword evidence="6" id="KW-1185">Reference proteome</keyword>
<dbReference type="GO" id="GO:0016757">
    <property type="term" value="F:glycosyltransferase activity"/>
    <property type="evidence" value="ECO:0007669"/>
    <property type="project" value="UniProtKB-KW"/>
</dbReference>
<accession>A0A7K0FN32</accession>
<proteinExistence type="predicted"/>
<dbReference type="PANTHER" id="PTHR20961">
    <property type="entry name" value="GLYCOSYLTRANSFERASE"/>
    <property type="match status" value="1"/>
</dbReference>
<comment type="caution">
    <text evidence="5">The sequence shown here is derived from an EMBL/GenBank/DDBJ whole genome shotgun (WGS) entry which is preliminary data.</text>
</comment>
<dbReference type="PROSITE" id="PS50096">
    <property type="entry name" value="IQ"/>
    <property type="match status" value="1"/>
</dbReference>
<protein>
    <submittedName>
        <fullName evidence="5">DUF563 domain-containing protein</fullName>
    </submittedName>
</protein>
<dbReference type="InterPro" id="IPR049625">
    <property type="entry name" value="Glyco_transf_61_cat"/>
</dbReference>
<evidence type="ECO:0000259" key="4">
    <source>
        <dbReference type="Pfam" id="PF04577"/>
    </source>
</evidence>
<evidence type="ECO:0000313" key="6">
    <source>
        <dbReference type="Proteomes" id="UP000462931"/>
    </source>
</evidence>
<feature type="domain" description="Glycosyltransferase 61 catalytic" evidence="4">
    <location>
        <begin position="172"/>
        <end position="360"/>
    </location>
</feature>
<dbReference type="AlphaFoldDB" id="A0A7K0FN32"/>